<dbReference type="Gene3D" id="3.40.350.10">
    <property type="entry name" value="Creatinase/prolidase N-terminal domain"/>
    <property type="match status" value="1"/>
</dbReference>
<dbReference type="GO" id="GO:0046872">
    <property type="term" value="F:metal ion binding"/>
    <property type="evidence" value="ECO:0007669"/>
    <property type="project" value="UniProtKB-KW"/>
</dbReference>
<evidence type="ECO:0000313" key="8">
    <source>
        <dbReference type="EMBL" id="KPN61761.1"/>
    </source>
</evidence>
<evidence type="ECO:0000256" key="3">
    <source>
        <dbReference type="ARBA" id="ARBA00022801"/>
    </source>
</evidence>
<gene>
    <name evidence="8" type="ORF">AKJ29_03960</name>
</gene>
<dbReference type="STRING" id="154981.AKJ29_03960"/>
<feature type="domain" description="Creatinase N-terminal" evidence="7">
    <location>
        <begin position="7"/>
        <end position="128"/>
    </location>
</feature>
<dbReference type="Gene3D" id="3.90.230.10">
    <property type="entry name" value="Creatinase/methionine aminopeptidase superfamily"/>
    <property type="match status" value="1"/>
</dbReference>
<accession>A0A0P7ISH6</accession>
<keyword evidence="4" id="KW-0482">Metalloprotease</keyword>
<dbReference type="InterPro" id="IPR001131">
    <property type="entry name" value="Peptidase_M24B_aminopep-P_CS"/>
</dbReference>
<dbReference type="SUPFAM" id="SSF53092">
    <property type="entry name" value="Creatinase/prolidase N-terminal domain"/>
    <property type="match status" value="1"/>
</dbReference>
<evidence type="ECO:0000256" key="4">
    <source>
        <dbReference type="ARBA" id="ARBA00023049"/>
    </source>
</evidence>
<feature type="domain" description="Peptidase M24" evidence="6">
    <location>
        <begin position="147"/>
        <end position="345"/>
    </location>
</feature>
<dbReference type="SUPFAM" id="SSF55920">
    <property type="entry name" value="Creatinase/aminopeptidase"/>
    <property type="match status" value="1"/>
</dbReference>
<dbReference type="AlphaFoldDB" id="A0A0P7ISH6"/>
<dbReference type="InterPro" id="IPR000587">
    <property type="entry name" value="Creatinase_N"/>
</dbReference>
<dbReference type="GO" id="GO:0008237">
    <property type="term" value="F:metallopeptidase activity"/>
    <property type="evidence" value="ECO:0007669"/>
    <property type="project" value="UniProtKB-KW"/>
</dbReference>
<dbReference type="PANTHER" id="PTHR46112:SF3">
    <property type="entry name" value="AMINOPEPTIDASE YPDF"/>
    <property type="match status" value="1"/>
</dbReference>
<protein>
    <submittedName>
        <fullName evidence="8">Peptidase M24</fullName>
    </submittedName>
</protein>
<dbReference type="InterPro" id="IPR029149">
    <property type="entry name" value="Creatin/AminoP/Spt16_N"/>
</dbReference>
<dbReference type="Pfam" id="PF00557">
    <property type="entry name" value="Peptidase_M24"/>
    <property type="match status" value="1"/>
</dbReference>
<dbReference type="InterPro" id="IPR036005">
    <property type="entry name" value="Creatinase/aminopeptidase-like"/>
</dbReference>
<evidence type="ECO:0000256" key="5">
    <source>
        <dbReference type="RuleBase" id="RU000590"/>
    </source>
</evidence>
<proteinExistence type="inferred from homology"/>
<dbReference type="Pfam" id="PF01321">
    <property type="entry name" value="Creatinase_N"/>
    <property type="match status" value="1"/>
</dbReference>
<sequence>MMDYSARLTRLHHKMHDTGTDLVAVGPTSHLAWLTGLDPHGDERPVLLLITQDQAEFLMPALNADSVRQHTALPFTTWKDADGPHGALEDILTRLTLPARPKLALDEMMRSDFSFLLLDKLPGATHGFMQDTIGALRKIKEPAEYDALKASHLVNDIALTRAFDGLQDGMSEEDVAAIIAATYAEHGAEVEFINVAFGPNGAFPHHHTGPTTLSQEMAVQIDCGCRHMGYPADNTRCGWFGTPTDHYKEIFAIVEQAVKAGLAAARPGATSGDVDKAARDVIIAAGYGKTLAARVGHGLGLDLHEKPDIVSNSDVVLEEGNVFSIEPGIYLLDQFGIRLEEIVILRATGPEVFSNLPRDMIIRS</sequence>
<comment type="caution">
    <text evidence="8">The sequence shown here is derived from an EMBL/GenBank/DDBJ whole genome shotgun (WGS) entry which is preliminary data.</text>
</comment>
<organism evidence="8 9">
    <name type="scientific">Aliiroseovarius crassostreae</name>
    <dbReference type="NCBI Taxonomy" id="154981"/>
    <lineage>
        <taxon>Bacteria</taxon>
        <taxon>Pseudomonadati</taxon>
        <taxon>Pseudomonadota</taxon>
        <taxon>Alphaproteobacteria</taxon>
        <taxon>Rhodobacterales</taxon>
        <taxon>Paracoccaceae</taxon>
        <taxon>Aliiroseovarius</taxon>
    </lineage>
</organism>
<reference evidence="8 9" key="1">
    <citation type="submission" date="2015-09" db="EMBL/GenBank/DDBJ databases">
        <title>Draft genome sequence of Aliiroseovarius crassostreae CV919-312TSm, the causative agent of Roseovarius Oyster Disease (formerly Juvenile Oyster Disease).</title>
        <authorList>
            <person name="Kessner L."/>
            <person name="Spinard E."/>
            <person name="Nelson D."/>
        </authorList>
    </citation>
    <scope>NUCLEOTIDE SEQUENCE [LARGE SCALE GENOMIC DNA]</scope>
    <source>
        <strain evidence="8 9">CV919-312</strain>
    </source>
</reference>
<evidence type="ECO:0000313" key="9">
    <source>
        <dbReference type="Proteomes" id="UP000050471"/>
    </source>
</evidence>
<dbReference type="InterPro" id="IPR000994">
    <property type="entry name" value="Pept_M24"/>
</dbReference>
<dbReference type="PANTHER" id="PTHR46112">
    <property type="entry name" value="AMINOPEPTIDASE"/>
    <property type="match status" value="1"/>
</dbReference>
<dbReference type="EMBL" id="LKBA01000024">
    <property type="protein sequence ID" value="KPN61761.1"/>
    <property type="molecule type" value="Genomic_DNA"/>
</dbReference>
<comment type="similarity">
    <text evidence="5">Belongs to the peptidase M24B family.</text>
</comment>
<evidence type="ECO:0000256" key="2">
    <source>
        <dbReference type="ARBA" id="ARBA00022723"/>
    </source>
</evidence>
<dbReference type="PROSITE" id="PS00491">
    <property type="entry name" value="PROLINE_PEPTIDASE"/>
    <property type="match status" value="1"/>
</dbReference>
<keyword evidence="2 5" id="KW-0479">Metal-binding</keyword>
<keyword evidence="1" id="KW-0645">Protease</keyword>
<dbReference type="InterPro" id="IPR050659">
    <property type="entry name" value="Peptidase_M24B"/>
</dbReference>
<dbReference type="Proteomes" id="UP000050471">
    <property type="component" value="Unassembled WGS sequence"/>
</dbReference>
<evidence type="ECO:0000259" key="6">
    <source>
        <dbReference type="Pfam" id="PF00557"/>
    </source>
</evidence>
<evidence type="ECO:0000256" key="1">
    <source>
        <dbReference type="ARBA" id="ARBA00022670"/>
    </source>
</evidence>
<name>A0A0P7ISH6_9RHOB</name>
<evidence type="ECO:0000259" key="7">
    <source>
        <dbReference type="Pfam" id="PF01321"/>
    </source>
</evidence>
<keyword evidence="3" id="KW-0378">Hydrolase</keyword>
<dbReference type="GO" id="GO:0006508">
    <property type="term" value="P:proteolysis"/>
    <property type="evidence" value="ECO:0007669"/>
    <property type="project" value="UniProtKB-KW"/>
</dbReference>
<keyword evidence="9" id="KW-1185">Reference proteome</keyword>